<keyword evidence="3 8" id="KW-0349">Heme</keyword>
<dbReference type="EMBL" id="JAADYS010001155">
    <property type="protein sequence ID" value="KAF4464673.1"/>
    <property type="molecule type" value="Genomic_DNA"/>
</dbReference>
<protein>
    <submittedName>
        <fullName evidence="10">O-methylsterigmatocystin oxidoreductase</fullName>
    </submittedName>
</protein>
<dbReference type="AlphaFoldDB" id="A0A8H4PBI2"/>
<keyword evidence="5 9" id="KW-0560">Oxidoreductase</keyword>
<dbReference type="SUPFAM" id="SSF48264">
    <property type="entry name" value="Cytochrome P450"/>
    <property type="match status" value="1"/>
</dbReference>
<dbReference type="Proteomes" id="UP000554235">
    <property type="component" value="Unassembled WGS sequence"/>
</dbReference>
<evidence type="ECO:0000256" key="1">
    <source>
        <dbReference type="ARBA" id="ARBA00001971"/>
    </source>
</evidence>
<dbReference type="Gene3D" id="1.10.630.10">
    <property type="entry name" value="Cytochrome P450"/>
    <property type="match status" value="1"/>
</dbReference>
<keyword evidence="11" id="KW-1185">Reference proteome</keyword>
<evidence type="ECO:0000256" key="7">
    <source>
        <dbReference type="ARBA" id="ARBA00023033"/>
    </source>
</evidence>
<evidence type="ECO:0000256" key="8">
    <source>
        <dbReference type="PIRSR" id="PIRSR602401-1"/>
    </source>
</evidence>
<evidence type="ECO:0000313" key="11">
    <source>
        <dbReference type="Proteomes" id="UP000554235"/>
    </source>
</evidence>
<evidence type="ECO:0000256" key="4">
    <source>
        <dbReference type="ARBA" id="ARBA00022723"/>
    </source>
</evidence>
<keyword evidence="7 9" id="KW-0503">Monooxygenase</keyword>
<dbReference type="GO" id="GO:0005506">
    <property type="term" value="F:iron ion binding"/>
    <property type="evidence" value="ECO:0007669"/>
    <property type="project" value="InterPro"/>
</dbReference>
<dbReference type="InterPro" id="IPR002401">
    <property type="entry name" value="Cyt_P450_E_grp-I"/>
</dbReference>
<dbReference type="PRINTS" id="PR00463">
    <property type="entry name" value="EP450I"/>
</dbReference>
<comment type="similarity">
    <text evidence="2 9">Belongs to the cytochrome P450 family.</text>
</comment>
<accession>A0A8H4PBI2</accession>
<evidence type="ECO:0000256" key="6">
    <source>
        <dbReference type="ARBA" id="ARBA00023004"/>
    </source>
</evidence>
<comment type="caution">
    <text evidence="10">The sequence shown here is derived from an EMBL/GenBank/DDBJ whole genome shotgun (WGS) entry which is preliminary data.</text>
</comment>
<evidence type="ECO:0000256" key="3">
    <source>
        <dbReference type="ARBA" id="ARBA00022617"/>
    </source>
</evidence>
<evidence type="ECO:0000313" key="10">
    <source>
        <dbReference type="EMBL" id="KAF4464673.1"/>
    </source>
</evidence>
<dbReference type="OrthoDB" id="2789670at2759"/>
<reference evidence="10 11" key="1">
    <citation type="submission" date="2020-01" db="EMBL/GenBank/DDBJ databases">
        <title>Identification and distribution of gene clusters putatively required for synthesis of sphingolipid metabolism inhibitors in phylogenetically diverse species of the filamentous fungus Fusarium.</title>
        <authorList>
            <person name="Kim H.-S."/>
            <person name="Busman M."/>
            <person name="Brown D.W."/>
            <person name="Divon H."/>
            <person name="Uhlig S."/>
            <person name="Proctor R.H."/>
        </authorList>
    </citation>
    <scope>NUCLEOTIDE SEQUENCE [LARGE SCALE GENOMIC DNA]</scope>
    <source>
        <strain evidence="10 11">NRRL 20459</strain>
    </source>
</reference>
<sequence>MLDTSLFYSVAVALLGYVVFKRIQQRRKGPLPPGPRGLPLVGNILDLPPPGALEWTHWLKHKERYGAISSLTVLGQLFVILHEKQAVFDILETRALKSASRPNLVFAGDVVGYRHIMGMMPYNRKFRMHRKLTATQVSQKSVVRFEPIQELEILRFLKRIFTQRDSDNLQDHLNQISGSIMLRILYNYETDPNKNDPLVANSNQVMEDFSKATSPGAWLVDLIPWLQYVPEWMPGTGFKKTAKVFRERLLHSVEDPYNYVRGQMAQGNDDVSYVAGLVKDVHRKIDPEEESVISWTAASMFNAGTDTTGATLFAFFMAMVLYPDVQKRAQDEIDRVVGDSRLPSFSDKANLPYVQAIAQEAVRWHTLAPMGFPHMTTEDDIYNGYFIPKDTLILPAVASLAHDPAVYHNPTEFKPERFAEPYNEPLASEISFGFGRRSCPGQYIAEQTMFLTIAQTLAVFNIEKAVDDEGNEVGVEYQPLPGVISRVKPFPHRITARSKRHRSFVE</sequence>
<keyword evidence="4 8" id="KW-0479">Metal-binding</keyword>
<dbReference type="InterPro" id="IPR001128">
    <property type="entry name" value="Cyt_P450"/>
</dbReference>
<evidence type="ECO:0000256" key="5">
    <source>
        <dbReference type="ARBA" id="ARBA00023002"/>
    </source>
</evidence>
<dbReference type="GO" id="GO:0020037">
    <property type="term" value="F:heme binding"/>
    <property type="evidence" value="ECO:0007669"/>
    <property type="project" value="InterPro"/>
</dbReference>
<dbReference type="PROSITE" id="PS00086">
    <property type="entry name" value="CYTOCHROME_P450"/>
    <property type="match status" value="1"/>
</dbReference>
<dbReference type="InterPro" id="IPR036396">
    <property type="entry name" value="Cyt_P450_sf"/>
</dbReference>
<gene>
    <name evidence="10" type="ORF">FALBO_8471</name>
</gene>
<organism evidence="10 11">
    <name type="scientific">Fusarium albosuccineum</name>
    <dbReference type="NCBI Taxonomy" id="1237068"/>
    <lineage>
        <taxon>Eukaryota</taxon>
        <taxon>Fungi</taxon>
        <taxon>Dikarya</taxon>
        <taxon>Ascomycota</taxon>
        <taxon>Pezizomycotina</taxon>
        <taxon>Sordariomycetes</taxon>
        <taxon>Hypocreomycetidae</taxon>
        <taxon>Hypocreales</taxon>
        <taxon>Nectriaceae</taxon>
        <taxon>Fusarium</taxon>
        <taxon>Fusarium decemcellulare species complex</taxon>
    </lineage>
</organism>
<dbReference type="PANTHER" id="PTHR46300:SF7">
    <property type="entry name" value="P450, PUTATIVE (EUROFUNG)-RELATED"/>
    <property type="match status" value="1"/>
</dbReference>
<dbReference type="PRINTS" id="PR00385">
    <property type="entry name" value="P450"/>
</dbReference>
<dbReference type="PANTHER" id="PTHR46300">
    <property type="entry name" value="P450, PUTATIVE (EUROFUNG)-RELATED-RELATED"/>
    <property type="match status" value="1"/>
</dbReference>
<dbReference type="GO" id="GO:0004497">
    <property type="term" value="F:monooxygenase activity"/>
    <property type="evidence" value="ECO:0007669"/>
    <property type="project" value="UniProtKB-KW"/>
</dbReference>
<feature type="binding site" description="axial binding residue" evidence="8">
    <location>
        <position position="439"/>
    </location>
    <ligand>
        <name>heme</name>
        <dbReference type="ChEBI" id="CHEBI:30413"/>
    </ligand>
    <ligandPart>
        <name>Fe</name>
        <dbReference type="ChEBI" id="CHEBI:18248"/>
    </ligandPart>
</feature>
<evidence type="ECO:0000256" key="2">
    <source>
        <dbReference type="ARBA" id="ARBA00010617"/>
    </source>
</evidence>
<comment type="cofactor">
    <cofactor evidence="1 8">
        <name>heme</name>
        <dbReference type="ChEBI" id="CHEBI:30413"/>
    </cofactor>
</comment>
<keyword evidence="6 8" id="KW-0408">Iron</keyword>
<dbReference type="InterPro" id="IPR017972">
    <property type="entry name" value="Cyt_P450_CS"/>
</dbReference>
<dbReference type="InterPro" id="IPR050364">
    <property type="entry name" value="Cytochrome_P450_fung"/>
</dbReference>
<dbReference type="CDD" id="cd11065">
    <property type="entry name" value="CYP64-like"/>
    <property type="match status" value="1"/>
</dbReference>
<dbReference type="GO" id="GO:0016705">
    <property type="term" value="F:oxidoreductase activity, acting on paired donors, with incorporation or reduction of molecular oxygen"/>
    <property type="evidence" value="ECO:0007669"/>
    <property type="project" value="InterPro"/>
</dbReference>
<dbReference type="Pfam" id="PF00067">
    <property type="entry name" value="p450"/>
    <property type="match status" value="1"/>
</dbReference>
<name>A0A8H4PBI2_9HYPO</name>
<proteinExistence type="inferred from homology"/>
<evidence type="ECO:0000256" key="9">
    <source>
        <dbReference type="RuleBase" id="RU000461"/>
    </source>
</evidence>